<reference evidence="1 2" key="1">
    <citation type="submission" date="2014-11" db="EMBL/GenBank/DDBJ databases">
        <authorList>
            <person name="Wibberg Daniel"/>
        </authorList>
    </citation>
    <scope>NUCLEOTIDE SEQUENCE [LARGE SCALE GENOMIC DNA]</scope>
    <source>
        <strain evidence="1">Rhizoctonia solani AG1-IB 7/3/14</strain>
    </source>
</reference>
<keyword evidence="2" id="KW-1185">Reference proteome</keyword>
<protein>
    <submittedName>
        <fullName evidence="1">Uncharacterized protein</fullName>
    </submittedName>
</protein>
<organism evidence="1 2">
    <name type="scientific">Thanatephorus cucumeris (strain AG1-IB / isolate 7/3/14)</name>
    <name type="common">Lettuce bottom rot fungus</name>
    <name type="synonym">Rhizoctonia solani</name>
    <dbReference type="NCBI Taxonomy" id="1108050"/>
    <lineage>
        <taxon>Eukaryota</taxon>
        <taxon>Fungi</taxon>
        <taxon>Dikarya</taxon>
        <taxon>Basidiomycota</taxon>
        <taxon>Agaricomycotina</taxon>
        <taxon>Agaricomycetes</taxon>
        <taxon>Cantharellales</taxon>
        <taxon>Ceratobasidiaceae</taxon>
        <taxon>Rhizoctonia</taxon>
        <taxon>Rhizoctonia solani AG-1</taxon>
    </lineage>
</organism>
<dbReference type="EMBL" id="LN679299">
    <property type="protein sequence ID" value="CEL56165.1"/>
    <property type="molecule type" value="Genomic_DNA"/>
</dbReference>
<evidence type="ECO:0000313" key="2">
    <source>
        <dbReference type="Proteomes" id="UP000059188"/>
    </source>
</evidence>
<accession>A0A0B7FEY4</accession>
<sequence length="88" mass="9966">MNLPLYTILCACISNTLQAPGITWNFLASKLVCNVFWSLTMTSLHVRWQIARFNLNVMPGPWINILDFHTPAPTDSRAVYCRATSFCS</sequence>
<dbReference type="Proteomes" id="UP000059188">
    <property type="component" value="Unassembled WGS sequence"/>
</dbReference>
<evidence type="ECO:0000313" key="1">
    <source>
        <dbReference type="EMBL" id="CEL56165.1"/>
    </source>
</evidence>
<name>A0A0B7FEY4_THACB</name>
<proteinExistence type="predicted"/>
<dbReference type="AlphaFoldDB" id="A0A0B7FEY4"/>
<gene>
    <name evidence="1" type="ORF">RSOLAG1IB_11853</name>
</gene>